<dbReference type="HOGENOM" id="CLU_037628_7_0_9"/>
<keyword evidence="4" id="KW-0804">Transcription</keyword>
<dbReference type="AlphaFoldDB" id="A0A0A7FY28"/>
<keyword evidence="3" id="KW-0238">DNA-binding</keyword>
<dbReference type="InterPro" id="IPR046335">
    <property type="entry name" value="LacI/GalR-like_sensor"/>
</dbReference>
<dbReference type="Gene3D" id="3.40.50.2300">
    <property type="match status" value="2"/>
</dbReference>
<accession>A0A0A7FY28</accession>
<evidence type="ECO:0000256" key="2">
    <source>
        <dbReference type="ARBA" id="ARBA00023015"/>
    </source>
</evidence>
<sequence>MKKDVTFSDIAKYTNFSKTTISRYFNKPETLTENSIKKIEQALRDLNYTENKVARSLANGKTEIIGIIIPNLFLHYYSQILNNLIKTYNNYNYKFIVFLGNSNPDEEIKYIKELMAYKIEGLIMLSHSIDSLTLKELEIPIVAIEREDKFISSVNSDNYSGAVKATNLLIENNCDMLIHINSNVDKNIPSYKRIEGFKDICVKNKKNYKLYLSDIGNSFEESYDTLYKIYTDIEKRYAGQKKGIFLSNDTHANIFLNILIRNRKSIPNEYELIGFDNSPISKEAIIPITTVGQDIKKISDCAIKSLLRQINLKKKNKLHPIEHITIDTNLFIRETTSSKNNSSK</sequence>
<dbReference type="InterPro" id="IPR000843">
    <property type="entry name" value="HTH_LacI"/>
</dbReference>
<dbReference type="GO" id="GO:0000976">
    <property type="term" value="F:transcription cis-regulatory region binding"/>
    <property type="evidence" value="ECO:0007669"/>
    <property type="project" value="TreeGrafter"/>
</dbReference>
<dbReference type="OrthoDB" id="9770625at2"/>
<dbReference type="KEGG" id="cbv:U729_2052"/>
<dbReference type="Gene3D" id="1.10.260.40">
    <property type="entry name" value="lambda repressor-like DNA-binding domains"/>
    <property type="match status" value="1"/>
</dbReference>
<dbReference type="RefSeq" id="WP_039314462.1">
    <property type="nucleotide sequence ID" value="NZ_CP006905.1"/>
</dbReference>
<gene>
    <name evidence="6" type="ORF">U729_2052</name>
</gene>
<dbReference type="Pfam" id="PF13377">
    <property type="entry name" value="Peripla_BP_3"/>
    <property type="match status" value="1"/>
</dbReference>
<dbReference type="InterPro" id="IPR010982">
    <property type="entry name" value="Lambda_DNA-bd_dom_sf"/>
</dbReference>
<dbReference type="Proteomes" id="UP000030635">
    <property type="component" value="Chromosome"/>
</dbReference>
<dbReference type="CDD" id="cd01392">
    <property type="entry name" value="HTH_LacI"/>
    <property type="match status" value="1"/>
</dbReference>
<dbReference type="SMART" id="SM00354">
    <property type="entry name" value="HTH_LACI"/>
    <property type="match status" value="1"/>
</dbReference>
<keyword evidence="7" id="KW-1185">Reference proteome</keyword>
<evidence type="ECO:0000256" key="1">
    <source>
        <dbReference type="ARBA" id="ARBA00022491"/>
    </source>
</evidence>
<dbReference type="InterPro" id="IPR028082">
    <property type="entry name" value="Peripla_BP_I"/>
</dbReference>
<proteinExistence type="predicted"/>
<dbReference type="EMBL" id="CP006905">
    <property type="protein sequence ID" value="AIY84503.1"/>
    <property type="molecule type" value="Genomic_DNA"/>
</dbReference>
<evidence type="ECO:0000313" key="7">
    <source>
        <dbReference type="Proteomes" id="UP000030635"/>
    </source>
</evidence>
<dbReference type="Pfam" id="PF00356">
    <property type="entry name" value="LacI"/>
    <property type="match status" value="1"/>
</dbReference>
<dbReference type="SUPFAM" id="SSF53822">
    <property type="entry name" value="Periplasmic binding protein-like I"/>
    <property type="match status" value="1"/>
</dbReference>
<dbReference type="eggNOG" id="COG1609">
    <property type="taxonomic scope" value="Bacteria"/>
</dbReference>
<evidence type="ECO:0000313" key="6">
    <source>
        <dbReference type="EMBL" id="AIY84503.1"/>
    </source>
</evidence>
<evidence type="ECO:0000256" key="4">
    <source>
        <dbReference type="ARBA" id="ARBA00023163"/>
    </source>
</evidence>
<dbReference type="PANTHER" id="PTHR30146:SF95">
    <property type="entry name" value="RIBOSE OPERON REPRESSOR"/>
    <property type="match status" value="1"/>
</dbReference>
<dbReference type="PROSITE" id="PS50932">
    <property type="entry name" value="HTH_LACI_2"/>
    <property type="match status" value="1"/>
</dbReference>
<feature type="domain" description="HTH lacI-type" evidence="5">
    <location>
        <begin position="5"/>
        <end position="59"/>
    </location>
</feature>
<reference evidence="6 7" key="1">
    <citation type="journal article" date="2015" name="Infect. Genet. Evol.">
        <title>Genomic sequences of six botulinum neurotoxin-producing strains representing three clostridial species illustrate the mobility and diversity of botulinum neurotoxin genes.</title>
        <authorList>
            <person name="Smith T.J."/>
            <person name="Hill K.K."/>
            <person name="Xie G."/>
            <person name="Foley B.T."/>
            <person name="Williamson C.H."/>
            <person name="Foster J.T."/>
            <person name="Johnson S.L."/>
            <person name="Chertkov O."/>
            <person name="Teshima H."/>
            <person name="Gibbons H.S."/>
            <person name="Johnsky L.A."/>
            <person name="Karavis M.A."/>
            <person name="Smith L.A."/>
        </authorList>
    </citation>
    <scope>NUCLEOTIDE SEQUENCE [LARGE SCALE GENOMIC DNA]</scope>
    <source>
        <strain evidence="6">Sullivan</strain>
    </source>
</reference>
<keyword evidence="2" id="KW-0805">Transcription regulation</keyword>
<name>A0A0A7FY28_9CLOT</name>
<protein>
    <submittedName>
        <fullName evidence="6">Periplasmic binding s and sugar binding domain of LacI family protein</fullName>
    </submittedName>
</protein>
<evidence type="ECO:0000256" key="3">
    <source>
        <dbReference type="ARBA" id="ARBA00023125"/>
    </source>
</evidence>
<keyword evidence="1" id="KW-0678">Repressor</keyword>
<dbReference type="GO" id="GO:0003700">
    <property type="term" value="F:DNA-binding transcription factor activity"/>
    <property type="evidence" value="ECO:0007669"/>
    <property type="project" value="TreeGrafter"/>
</dbReference>
<dbReference type="PANTHER" id="PTHR30146">
    <property type="entry name" value="LACI-RELATED TRANSCRIPTIONAL REPRESSOR"/>
    <property type="match status" value="1"/>
</dbReference>
<organism evidence="6 7">
    <name type="scientific">Clostridium baratii str. Sullivan</name>
    <dbReference type="NCBI Taxonomy" id="1415775"/>
    <lineage>
        <taxon>Bacteria</taxon>
        <taxon>Bacillati</taxon>
        <taxon>Bacillota</taxon>
        <taxon>Clostridia</taxon>
        <taxon>Eubacteriales</taxon>
        <taxon>Clostridiaceae</taxon>
        <taxon>Clostridium</taxon>
    </lineage>
</organism>
<dbReference type="SUPFAM" id="SSF47413">
    <property type="entry name" value="lambda repressor-like DNA-binding domains"/>
    <property type="match status" value="1"/>
</dbReference>
<evidence type="ECO:0000259" key="5">
    <source>
        <dbReference type="PROSITE" id="PS50932"/>
    </source>
</evidence>